<keyword evidence="6" id="KW-0969">Cilium</keyword>
<dbReference type="GO" id="GO:0071973">
    <property type="term" value="P:bacterial-type flagellum-dependent cell motility"/>
    <property type="evidence" value="ECO:0007669"/>
    <property type="project" value="InterPro"/>
</dbReference>
<dbReference type="Pfam" id="PF00669">
    <property type="entry name" value="Flagellin_N"/>
    <property type="match status" value="1"/>
</dbReference>
<dbReference type="SUPFAM" id="SSF64518">
    <property type="entry name" value="Phase 1 flagellin"/>
    <property type="match status" value="1"/>
</dbReference>
<dbReference type="Proteomes" id="UP001139125">
    <property type="component" value="Unassembled WGS sequence"/>
</dbReference>
<evidence type="ECO:0000256" key="1">
    <source>
        <dbReference type="ARBA" id="ARBA00004365"/>
    </source>
</evidence>
<gene>
    <name evidence="6" type="primary">flgL</name>
    <name evidence="6" type="ORF">NM125_09790</name>
</gene>
<accession>A0A9X2L409</accession>
<dbReference type="GO" id="GO:0005198">
    <property type="term" value="F:structural molecule activity"/>
    <property type="evidence" value="ECO:0007669"/>
    <property type="project" value="InterPro"/>
</dbReference>
<dbReference type="AlphaFoldDB" id="A0A9X2L409"/>
<comment type="similarity">
    <text evidence="2">Belongs to the bacterial flagellin family.</text>
</comment>
<dbReference type="InterPro" id="IPR001492">
    <property type="entry name" value="Flagellin"/>
</dbReference>
<dbReference type="GO" id="GO:0009424">
    <property type="term" value="C:bacterial-type flagellum hook"/>
    <property type="evidence" value="ECO:0007669"/>
    <property type="project" value="InterPro"/>
</dbReference>
<dbReference type="PANTHER" id="PTHR42792">
    <property type="entry name" value="FLAGELLIN"/>
    <property type="match status" value="1"/>
</dbReference>
<evidence type="ECO:0000313" key="7">
    <source>
        <dbReference type="Proteomes" id="UP001139125"/>
    </source>
</evidence>
<dbReference type="Pfam" id="PF00700">
    <property type="entry name" value="Flagellin_C"/>
    <property type="match status" value="1"/>
</dbReference>
<keyword evidence="7" id="KW-1185">Reference proteome</keyword>
<organism evidence="6 7">
    <name type="scientific">Gracilimonas sediminicola</name>
    <dbReference type="NCBI Taxonomy" id="2952158"/>
    <lineage>
        <taxon>Bacteria</taxon>
        <taxon>Pseudomonadati</taxon>
        <taxon>Balneolota</taxon>
        <taxon>Balneolia</taxon>
        <taxon>Balneolales</taxon>
        <taxon>Balneolaceae</taxon>
        <taxon>Gracilimonas</taxon>
    </lineage>
</organism>
<dbReference type="EMBL" id="JANDBC010000002">
    <property type="protein sequence ID" value="MCP9291864.1"/>
    <property type="molecule type" value="Genomic_DNA"/>
</dbReference>
<evidence type="ECO:0000256" key="3">
    <source>
        <dbReference type="ARBA" id="ARBA00023143"/>
    </source>
</evidence>
<proteinExistence type="inferred from homology"/>
<feature type="domain" description="Flagellin N-terminal" evidence="4">
    <location>
        <begin position="11"/>
        <end position="139"/>
    </location>
</feature>
<reference evidence="6" key="1">
    <citation type="submission" date="2022-06" db="EMBL/GenBank/DDBJ databases">
        <title>Gracilimonas sp. CAU 1638 isolated from sea sediment.</title>
        <authorList>
            <person name="Kim W."/>
        </authorList>
    </citation>
    <scope>NUCLEOTIDE SEQUENCE</scope>
    <source>
        <strain evidence="6">CAU 1638</strain>
    </source>
</reference>
<dbReference type="PANTHER" id="PTHR42792:SF1">
    <property type="entry name" value="FLAGELLAR HOOK-ASSOCIATED PROTEIN 3"/>
    <property type="match status" value="1"/>
</dbReference>
<dbReference type="InterPro" id="IPR001029">
    <property type="entry name" value="Flagellin_N"/>
</dbReference>
<dbReference type="Gene3D" id="1.20.1330.10">
    <property type="entry name" value="f41 fragment of flagellin, N-terminal domain"/>
    <property type="match status" value="1"/>
</dbReference>
<comment type="subcellular location">
    <subcellularLocation>
        <location evidence="1">Bacterial flagellum</location>
    </subcellularLocation>
</comment>
<evidence type="ECO:0000259" key="5">
    <source>
        <dbReference type="Pfam" id="PF00700"/>
    </source>
</evidence>
<keyword evidence="6" id="KW-0966">Cell projection</keyword>
<keyword evidence="6" id="KW-0282">Flagellum</keyword>
<evidence type="ECO:0000259" key="4">
    <source>
        <dbReference type="Pfam" id="PF00669"/>
    </source>
</evidence>
<dbReference type="InterPro" id="IPR046358">
    <property type="entry name" value="Flagellin_C"/>
</dbReference>
<evidence type="ECO:0000313" key="6">
    <source>
        <dbReference type="EMBL" id="MCP9291864.1"/>
    </source>
</evidence>
<protein>
    <submittedName>
        <fullName evidence="6">Flagellar hook-associated protein FlgL</fullName>
    </submittedName>
</protein>
<dbReference type="NCBIfam" id="TIGR02550">
    <property type="entry name" value="flagell_flgL"/>
    <property type="match status" value="1"/>
</dbReference>
<dbReference type="RefSeq" id="WP_255134738.1">
    <property type="nucleotide sequence ID" value="NZ_JANDBC010000002.1"/>
</dbReference>
<feature type="domain" description="Flagellin C-terminal" evidence="5">
    <location>
        <begin position="217"/>
        <end position="297"/>
    </location>
</feature>
<sequence>MRITQKTIFGNFMRDINKNRGEMAKIQSDLSSGKTVRVPSQDPVSFQRSRILTEDIRKEEQFQSNIESGLRQSRLAQDALDETIDRLIEIKEKVVQGASSSLGESNRASMADSISGIRDSLISTLNLSYGDRYLFAGTNSGEKPFELDGTAVGGVSNGSNNKSPKVQAGDGVNIDISVTGSEIRNTPAGDLFEVIGNIEQALRDNDVTALNNLLPDVDESIEHVTDVTSRLGNNINRMDFMFEQYEATRITKEADISRLVDTDYAEAFSDLQRIEVAYESAMAVHTTMFKNTLLDYL</sequence>
<name>A0A9X2L409_9BACT</name>
<dbReference type="InterPro" id="IPR013384">
    <property type="entry name" value="Flagell_FlgL"/>
</dbReference>
<comment type="caution">
    <text evidence="6">The sequence shown here is derived from an EMBL/GenBank/DDBJ whole genome shotgun (WGS) entry which is preliminary data.</text>
</comment>
<keyword evidence="3" id="KW-0975">Bacterial flagellum</keyword>
<evidence type="ECO:0000256" key="2">
    <source>
        <dbReference type="ARBA" id="ARBA00005709"/>
    </source>
</evidence>